<sequence>MRIGIVDFSKRPKKNDSLHEALQILGHDIFLVHHTDDWYNIVKSSHIKHWIMTGAAYDVFSSKSPQVDARITQLINKRFLLICYSMESFLLQMGCKLNRRERTKEEFTLNSNGTRIVAWRNHNTFIPTDGLQPGIQLLASYKNETMTAKYKNILMTQWHPEKTDDGFVFLSNWLS</sequence>
<dbReference type="Gene3D" id="3.40.50.880">
    <property type="match status" value="1"/>
</dbReference>
<dbReference type="SUPFAM" id="SSF52317">
    <property type="entry name" value="Class I glutamine amidotransferase-like"/>
    <property type="match status" value="1"/>
</dbReference>
<protein>
    <recommendedName>
        <fullName evidence="1">Glutamine amidotransferase domain-containing protein</fullName>
    </recommendedName>
</protein>
<dbReference type="AlphaFoldDB" id="A0A6C0E5P1"/>
<dbReference type="Pfam" id="PF00117">
    <property type="entry name" value="GATase"/>
    <property type="match status" value="1"/>
</dbReference>
<evidence type="ECO:0000259" key="1">
    <source>
        <dbReference type="Pfam" id="PF00117"/>
    </source>
</evidence>
<organism evidence="2">
    <name type="scientific">viral metagenome</name>
    <dbReference type="NCBI Taxonomy" id="1070528"/>
    <lineage>
        <taxon>unclassified sequences</taxon>
        <taxon>metagenomes</taxon>
        <taxon>organismal metagenomes</taxon>
    </lineage>
</organism>
<name>A0A6C0E5P1_9ZZZZ</name>
<evidence type="ECO:0000313" key="2">
    <source>
        <dbReference type="EMBL" id="QHT23890.1"/>
    </source>
</evidence>
<dbReference type="InterPro" id="IPR029062">
    <property type="entry name" value="Class_I_gatase-like"/>
</dbReference>
<dbReference type="InterPro" id="IPR017926">
    <property type="entry name" value="GATASE"/>
</dbReference>
<dbReference type="EMBL" id="MN739735">
    <property type="protein sequence ID" value="QHT23890.1"/>
    <property type="molecule type" value="Genomic_DNA"/>
</dbReference>
<dbReference type="PROSITE" id="PS51273">
    <property type="entry name" value="GATASE_TYPE_1"/>
    <property type="match status" value="1"/>
</dbReference>
<proteinExistence type="predicted"/>
<accession>A0A6C0E5P1</accession>
<feature type="domain" description="Glutamine amidotransferase" evidence="1">
    <location>
        <begin position="16"/>
        <end position="163"/>
    </location>
</feature>
<reference evidence="2" key="1">
    <citation type="journal article" date="2020" name="Nature">
        <title>Giant virus diversity and host interactions through global metagenomics.</title>
        <authorList>
            <person name="Schulz F."/>
            <person name="Roux S."/>
            <person name="Paez-Espino D."/>
            <person name="Jungbluth S."/>
            <person name="Walsh D.A."/>
            <person name="Denef V.J."/>
            <person name="McMahon K.D."/>
            <person name="Konstantinidis K.T."/>
            <person name="Eloe-Fadrosh E.A."/>
            <person name="Kyrpides N.C."/>
            <person name="Woyke T."/>
        </authorList>
    </citation>
    <scope>NUCLEOTIDE SEQUENCE</scope>
    <source>
        <strain evidence="2">GVMAG-M-3300023179-132</strain>
    </source>
</reference>